<dbReference type="PANTHER" id="PTHR35566:SF1">
    <property type="entry name" value="TYPE VI SECRETION SYSTEM BASEPLATE COMPONENT TSSK1"/>
    <property type="match status" value="1"/>
</dbReference>
<protein>
    <submittedName>
        <fullName evidence="1">Type VI secretion system baseplate subunit TssK</fullName>
    </submittedName>
</protein>
<dbReference type="NCBIfam" id="TIGR03353">
    <property type="entry name" value="VI_chp_4"/>
    <property type="match status" value="1"/>
</dbReference>
<dbReference type="EMBL" id="CP081864">
    <property type="protein sequence ID" value="QZN94425.1"/>
    <property type="molecule type" value="Genomic_DNA"/>
</dbReference>
<evidence type="ECO:0000313" key="2">
    <source>
        <dbReference type="Proteomes" id="UP000825886"/>
    </source>
</evidence>
<dbReference type="InterPro" id="IPR010263">
    <property type="entry name" value="T6SS_TssK"/>
</dbReference>
<dbReference type="Proteomes" id="UP000825886">
    <property type="component" value="Chromosome"/>
</dbReference>
<dbReference type="PANTHER" id="PTHR35566">
    <property type="entry name" value="BLR3599 PROTEIN"/>
    <property type="match status" value="1"/>
</dbReference>
<sequence length="405" mass="45252">MSNAWGVEALQLDEEAMQHQSLTLKQLRLCLPDGTLIDAARLPGLCCAVPLDHHLAPQLQQVDVLLALPSNEHQCDALPHPSRVQEPPALAYGVNAPERVPRELGMAASAAICVRFSVDENRDYHTYPIARLNRNGQGRWEIDASFIPPLLTFSASPMLVAQSKQLLSRSRSKRRRLLALRHEQPRKHGQPDIPLFWLLNVLNRYESVLSEISQATALHPELVYRELVKLAGPLLPYTQAWSAADIPRYDHIRLAEVFSSLFSLLSALLETCMPARTVGIALRREKDHLWVGQLQPHNLDSVSEIYLLAHSSWSSQRLRAHIMTQCAVGTRHAVRVRQDAESQDKPLQPVNDIPAVIPLNWENLCFSVDLEHSGVQDALASGHCAISVPDHCGDLSLRLFAVLKE</sequence>
<name>A0ABX9AL40_9ENTR</name>
<accession>A0ABX9AL40</accession>
<organism evidence="1 2">
    <name type="scientific">Symbiopectobacterium purcellii</name>
    <dbReference type="NCBI Taxonomy" id="2871826"/>
    <lineage>
        <taxon>Bacteria</taxon>
        <taxon>Pseudomonadati</taxon>
        <taxon>Pseudomonadota</taxon>
        <taxon>Gammaproteobacteria</taxon>
        <taxon>Enterobacterales</taxon>
        <taxon>Enterobacteriaceae</taxon>
    </lineage>
</organism>
<evidence type="ECO:0000313" key="1">
    <source>
        <dbReference type="EMBL" id="QZN94425.1"/>
    </source>
</evidence>
<keyword evidence="2" id="KW-1185">Reference proteome</keyword>
<gene>
    <name evidence="1" type="primary">tssK</name>
    <name evidence="1" type="ORF">K6K13_13940</name>
</gene>
<proteinExistence type="predicted"/>
<dbReference type="Pfam" id="PF05936">
    <property type="entry name" value="T6SS_VasE"/>
    <property type="match status" value="1"/>
</dbReference>
<reference evidence="1 2" key="1">
    <citation type="submission" date="2021-08" db="EMBL/GenBank/DDBJ databases">
        <title>Culture and genomic analysis of Symbiopectobacterium purcellii sp. nov. gen. nov., isolated from the leafhopper Empoasca decipiens.</title>
        <authorList>
            <person name="Nadal-Jimenez P."/>
            <person name="Siozios S."/>
            <person name="Halliday N."/>
            <person name="Camara M."/>
            <person name="Hurst G.D.D."/>
        </authorList>
    </citation>
    <scope>NUCLEOTIDE SEQUENCE [LARGE SCALE GENOMIC DNA]</scope>
    <source>
        <strain evidence="1 2">SyEd1</strain>
    </source>
</reference>